<dbReference type="AlphaFoldDB" id="A0A9P8CKX5"/>
<feature type="compositionally biased region" description="Gly residues" evidence="2">
    <location>
        <begin position="17"/>
        <end position="32"/>
    </location>
</feature>
<evidence type="ECO:0000256" key="1">
    <source>
        <dbReference type="SAM" id="Coils"/>
    </source>
</evidence>
<comment type="caution">
    <text evidence="3">The sequence shown here is derived from an EMBL/GenBank/DDBJ whole genome shotgun (WGS) entry which is preliminary data.</text>
</comment>
<name>A0A9P8CKX5_9HYPO</name>
<dbReference type="EMBL" id="MU251271">
    <property type="protein sequence ID" value="KAG9251039.1"/>
    <property type="molecule type" value="Genomic_DNA"/>
</dbReference>
<accession>A0A9P8CKX5</accession>
<dbReference type="GeneID" id="70293361"/>
<sequence length="267" mass="29213">MSTSPFGFQFNPPSGPGCSGQGGQGGRGGRGGIAKPNARLHQCSKCGGRDHLFQHCPRRGVTPGYTQGKIHDLVGQGLFPTGQTTNAPSVVQQPPQPAAGINAPHDGKTVAEAVAVVKQEMGAKMEASEARMEPKMTALQAELTAATQESRRVAQAQAQAQAEAENARQHERLLALEWDVMRLMGLVYYDRNRLEESGAFTARADIQTIRDDATNTVREMSDWIAKTQREFEDVCRQFKALERRMEALEARLRAPEPELGFSMFDFS</sequence>
<proteinExistence type="predicted"/>
<reference evidence="3" key="1">
    <citation type="journal article" date="2021" name="IMA Fungus">
        <title>Genomic characterization of three marine fungi, including Emericellopsis atlantica sp. nov. with signatures of a generalist lifestyle and marine biomass degradation.</title>
        <authorList>
            <person name="Hagestad O.C."/>
            <person name="Hou L."/>
            <person name="Andersen J.H."/>
            <person name="Hansen E.H."/>
            <person name="Altermark B."/>
            <person name="Li C."/>
            <person name="Kuhnert E."/>
            <person name="Cox R.J."/>
            <person name="Crous P.W."/>
            <person name="Spatafora J.W."/>
            <person name="Lail K."/>
            <person name="Amirebrahimi M."/>
            <person name="Lipzen A."/>
            <person name="Pangilinan J."/>
            <person name="Andreopoulos W."/>
            <person name="Hayes R.D."/>
            <person name="Ng V."/>
            <person name="Grigoriev I.V."/>
            <person name="Jackson S.A."/>
            <person name="Sutton T.D.S."/>
            <person name="Dobson A.D.W."/>
            <person name="Rama T."/>
        </authorList>
    </citation>
    <scope>NUCLEOTIDE SEQUENCE</scope>
    <source>
        <strain evidence="3">TS7</strain>
    </source>
</reference>
<gene>
    <name evidence="3" type="ORF">F5Z01DRAFT_639703</name>
</gene>
<keyword evidence="1" id="KW-0175">Coiled coil</keyword>
<feature type="region of interest" description="Disordered" evidence="2">
    <location>
        <begin position="1"/>
        <end position="36"/>
    </location>
</feature>
<keyword evidence="4" id="KW-1185">Reference proteome</keyword>
<evidence type="ECO:0000313" key="3">
    <source>
        <dbReference type="EMBL" id="KAG9251039.1"/>
    </source>
</evidence>
<dbReference type="Proteomes" id="UP000887229">
    <property type="component" value="Unassembled WGS sequence"/>
</dbReference>
<feature type="coiled-coil region" evidence="1">
    <location>
        <begin position="224"/>
        <end position="251"/>
    </location>
</feature>
<organism evidence="3 4">
    <name type="scientific">Emericellopsis atlantica</name>
    <dbReference type="NCBI Taxonomy" id="2614577"/>
    <lineage>
        <taxon>Eukaryota</taxon>
        <taxon>Fungi</taxon>
        <taxon>Dikarya</taxon>
        <taxon>Ascomycota</taxon>
        <taxon>Pezizomycotina</taxon>
        <taxon>Sordariomycetes</taxon>
        <taxon>Hypocreomycetidae</taxon>
        <taxon>Hypocreales</taxon>
        <taxon>Bionectriaceae</taxon>
        <taxon>Emericellopsis</taxon>
    </lineage>
</organism>
<evidence type="ECO:0000256" key="2">
    <source>
        <dbReference type="SAM" id="MobiDB-lite"/>
    </source>
</evidence>
<evidence type="ECO:0000313" key="4">
    <source>
        <dbReference type="Proteomes" id="UP000887229"/>
    </source>
</evidence>
<dbReference type="RefSeq" id="XP_046114963.1">
    <property type="nucleotide sequence ID" value="XM_046262458.1"/>
</dbReference>
<protein>
    <submittedName>
        <fullName evidence="3">Uncharacterized protein</fullName>
    </submittedName>
</protein>